<reference evidence="3" key="1">
    <citation type="submission" date="2014-11" db="EMBL/GenBank/DDBJ databases">
        <authorList>
            <person name="Amaro Gonzalez C."/>
        </authorList>
    </citation>
    <scope>NUCLEOTIDE SEQUENCE</scope>
</reference>
<dbReference type="AlphaFoldDB" id="A0A0E9RHA2"/>
<keyword evidence="2" id="KW-0732">Signal</keyword>
<evidence type="ECO:0000256" key="2">
    <source>
        <dbReference type="SAM" id="SignalP"/>
    </source>
</evidence>
<name>A0A0E9RHA2_ANGAN</name>
<organism evidence="3">
    <name type="scientific">Anguilla anguilla</name>
    <name type="common">European freshwater eel</name>
    <name type="synonym">Muraena anguilla</name>
    <dbReference type="NCBI Taxonomy" id="7936"/>
    <lineage>
        <taxon>Eukaryota</taxon>
        <taxon>Metazoa</taxon>
        <taxon>Chordata</taxon>
        <taxon>Craniata</taxon>
        <taxon>Vertebrata</taxon>
        <taxon>Euteleostomi</taxon>
        <taxon>Actinopterygii</taxon>
        <taxon>Neopterygii</taxon>
        <taxon>Teleostei</taxon>
        <taxon>Anguilliformes</taxon>
        <taxon>Anguillidae</taxon>
        <taxon>Anguilla</taxon>
    </lineage>
</organism>
<sequence length="60" mass="6537">MKVKMIMLLFQILAISTLKSDSADIPEGYTTRECGYTREGHSVSTTAGGHAALSHDKQCH</sequence>
<feature type="region of interest" description="Disordered" evidence="1">
    <location>
        <begin position="40"/>
        <end position="60"/>
    </location>
</feature>
<protein>
    <submittedName>
        <fullName evidence="3">Uncharacterized protein</fullName>
    </submittedName>
</protein>
<feature type="signal peptide" evidence="2">
    <location>
        <begin position="1"/>
        <end position="22"/>
    </location>
</feature>
<feature type="chain" id="PRO_5002431908" evidence="2">
    <location>
        <begin position="23"/>
        <end position="60"/>
    </location>
</feature>
<proteinExistence type="predicted"/>
<evidence type="ECO:0000313" key="3">
    <source>
        <dbReference type="EMBL" id="JAH27820.1"/>
    </source>
</evidence>
<reference evidence="3" key="2">
    <citation type="journal article" date="2015" name="Fish Shellfish Immunol.">
        <title>Early steps in the European eel (Anguilla anguilla)-Vibrio vulnificus interaction in the gills: Role of the RtxA13 toxin.</title>
        <authorList>
            <person name="Callol A."/>
            <person name="Pajuelo D."/>
            <person name="Ebbesson L."/>
            <person name="Teles M."/>
            <person name="MacKenzie S."/>
            <person name="Amaro C."/>
        </authorList>
    </citation>
    <scope>NUCLEOTIDE SEQUENCE</scope>
</reference>
<accession>A0A0E9RHA2</accession>
<evidence type="ECO:0000256" key="1">
    <source>
        <dbReference type="SAM" id="MobiDB-lite"/>
    </source>
</evidence>
<dbReference type="EMBL" id="GBXM01080757">
    <property type="protein sequence ID" value="JAH27820.1"/>
    <property type="molecule type" value="Transcribed_RNA"/>
</dbReference>